<dbReference type="Proteomes" id="UP000749559">
    <property type="component" value="Unassembled WGS sequence"/>
</dbReference>
<keyword evidence="3" id="KW-1185">Reference proteome</keyword>
<protein>
    <submittedName>
        <fullName evidence="2">Uncharacterized protein</fullName>
    </submittedName>
</protein>
<dbReference type="AlphaFoldDB" id="A0A8S4P734"/>
<reference evidence="2" key="1">
    <citation type="submission" date="2022-03" db="EMBL/GenBank/DDBJ databases">
        <authorList>
            <person name="Martin C."/>
        </authorList>
    </citation>
    <scope>NUCLEOTIDE SEQUENCE</scope>
</reference>
<dbReference type="EMBL" id="CAIIXF020000007">
    <property type="protein sequence ID" value="CAH1790089.1"/>
    <property type="molecule type" value="Genomic_DNA"/>
</dbReference>
<comment type="caution">
    <text evidence="2">The sequence shown here is derived from an EMBL/GenBank/DDBJ whole genome shotgun (WGS) entry which is preliminary data.</text>
</comment>
<evidence type="ECO:0000313" key="3">
    <source>
        <dbReference type="Proteomes" id="UP000749559"/>
    </source>
</evidence>
<evidence type="ECO:0000256" key="1">
    <source>
        <dbReference type="SAM" id="MobiDB-lite"/>
    </source>
</evidence>
<accession>A0A8S4P734</accession>
<feature type="non-terminal residue" evidence="2">
    <location>
        <position position="1"/>
    </location>
</feature>
<organism evidence="2 3">
    <name type="scientific">Owenia fusiformis</name>
    <name type="common">Polychaete worm</name>
    <dbReference type="NCBI Taxonomy" id="6347"/>
    <lineage>
        <taxon>Eukaryota</taxon>
        <taxon>Metazoa</taxon>
        <taxon>Spiralia</taxon>
        <taxon>Lophotrochozoa</taxon>
        <taxon>Annelida</taxon>
        <taxon>Polychaeta</taxon>
        <taxon>Sedentaria</taxon>
        <taxon>Canalipalpata</taxon>
        <taxon>Sabellida</taxon>
        <taxon>Oweniida</taxon>
        <taxon>Oweniidae</taxon>
        <taxon>Owenia</taxon>
    </lineage>
</organism>
<gene>
    <name evidence="2" type="ORF">OFUS_LOCUS15344</name>
</gene>
<sequence length="106" mass="11726">DYARFSRGPPGRYCPSPSPGDTLSAHIQTCKPGMPQSFSITGIDSFSFAKQSLIGFIEGFISSRKHVILYSCFYQNHQIILQQCQLLSEILMNLTSCSLNNASDIC</sequence>
<proteinExistence type="predicted"/>
<name>A0A8S4P734_OWEFU</name>
<evidence type="ECO:0000313" key="2">
    <source>
        <dbReference type="EMBL" id="CAH1790089.1"/>
    </source>
</evidence>
<feature type="region of interest" description="Disordered" evidence="1">
    <location>
        <begin position="1"/>
        <end position="20"/>
    </location>
</feature>